<evidence type="ECO:0000259" key="2">
    <source>
        <dbReference type="Pfam" id="PF08327"/>
    </source>
</evidence>
<dbReference type="Proteomes" id="UP001296993">
    <property type="component" value="Unassembled WGS sequence"/>
</dbReference>
<sequence>MDGLFSHAASSGDHSEESVPLPELINSVSVPVPVDQAFEGFTDYIHLWWPVNVYSHFGPGSHVSFAQGQLLEESEEGQQHLWGSIVDLEVPVRIVLDFSLGMENAAPTRLAFEFADAGTGTEVTVRHGGWARGPAGEAQYERYVRWPEVIAYYARFMGAQG</sequence>
<keyword evidence="4" id="KW-1185">Reference proteome</keyword>
<evidence type="ECO:0000313" key="3">
    <source>
        <dbReference type="EMBL" id="MBP2384491.1"/>
    </source>
</evidence>
<dbReference type="Pfam" id="PF08327">
    <property type="entry name" value="AHSA1"/>
    <property type="match status" value="1"/>
</dbReference>
<evidence type="ECO:0000256" key="1">
    <source>
        <dbReference type="ARBA" id="ARBA00006817"/>
    </source>
</evidence>
<proteinExistence type="inferred from homology"/>
<comment type="similarity">
    <text evidence="1">Belongs to the AHA1 family.</text>
</comment>
<protein>
    <recommendedName>
        <fullName evidence="2">Activator of Hsp90 ATPase homologue 1/2-like C-terminal domain-containing protein</fullName>
    </recommendedName>
</protein>
<accession>A0ABS4X862</accession>
<evidence type="ECO:0000313" key="4">
    <source>
        <dbReference type="Proteomes" id="UP001296993"/>
    </source>
</evidence>
<organism evidence="3 4">
    <name type="scientific">Paeniglutamicibacter kerguelensis</name>
    <dbReference type="NCBI Taxonomy" id="254788"/>
    <lineage>
        <taxon>Bacteria</taxon>
        <taxon>Bacillati</taxon>
        <taxon>Actinomycetota</taxon>
        <taxon>Actinomycetes</taxon>
        <taxon>Micrococcales</taxon>
        <taxon>Micrococcaceae</taxon>
        <taxon>Paeniglutamicibacter</taxon>
    </lineage>
</organism>
<dbReference type="RefSeq" id="WP_209995130.1">
    <property type="nucleotide sequence ID" value="NZ_BAAAJY010000008.1"/>
</dbReference>
<name>A0ABS4X862_9MICC</name>
<comment type="caution">
    <text evidence="3">The sequence shown here is derived from an EMBL/GenBank/DDBJ whole genome shotgun (WGS) entry which is preliminary data.</text>
</comment>
<dbReference type="InterPro" id="IPR013538">
    <property type="entry name" value="ASHA1/2-like_C"/>
</dbReference>
<reference evidence="3 4" key="1">
    <citation type="submission" date="2021-03" db="EMBL/GenBank/DDBJ databases">
        <title>Sequencing the genomes of 1000 actinobacteria strains.</title>
        <authorList>
            <person name="Klenk H.-P."/>
        </authorList>
    </citation>
    <scope>NUCLEOTIDE SEQUENCE [LARGE SCALE GENOMIC DNA]</scope>
    <source>
        <strain evidence="3 4">DSM 15797</strain>
    </source>
</reference>
<dbReference type="InterPro" id="IPR023393">
    <property type="entry name" value="START-like_dom_sf"/>
</dbReference>
<dbReference type="SUPFAM" id="SSF55961">
    <property type="entry name" value="Bet v1-like"/>
    <property type="match status" value="1"/>
</dbReference>
<dbReference type="Gene3D" id="3.30.530.20">
    <property type="match status" value="1"/>
</dbReference>
<dbReference type="EMBL" id="JAGIOF010000001">
    <property type="protein sequence ID" value="MBP2384491.1"/>
    <property type="molecule type" value="Genomic_DNA"/>
</dbReference>
<gene>
    <name evidence="3" type="ORF">JOF47_000002</name>
</gene>
<feature type="domain" description="Activator of Hsp90 ATPase homologue 1/2-like C-terminal" evidence="2">
    <location>
        <begin position="32"/>
        <end position="137"/>
    </location>
</feature>